<feature type="domain" description="Tyr recombinase" evidence="6">
    <location>
        <begin position="208"/>
        <end position="400"/>
    </location>
</feature>
<dbReference type="GO" id="GO:0003677">
    <property type="term" value="F:DNA binding"/>
    <property type="evidence" value="ECO:0007669"/>
    <property type="project" value="UniProtKB-UniRule"/>
</dbReference>
<evidence type="ECO:0000313" key="8">
    <source>
        <dbReference type="EMBL" id="TKK65414.1"/>
    </source>
</evidence>
<dbReference type="Pfam" id="PF13102">
    <property type="entry name" value="Phage_int_SAM_5"/>
    <property type="match status" value="1"/>
</dbReference>
<dbReference type="InterPro" id="IPR025269">
    <property type="entry name" value="SAM-like_dom"/>
</dbReference>
<proteinExistence type="inferred from homology"/>
<keyword evidence="3 5" id="KW-0238">DNA-binding</keyword>
<dbReference type="InterPro" id="IPR002104">
    <property type="entry name" value="Integrase_catalytic"/>
</dbReference>
<dbReference type="AlphaFoldDB" id="A0A4U3KV35"/>
<dbReference type="PROSITE" id="PS51900">
    <property type="entry name" value="CB"/>
    <property type="match status" value="1"/>
</dbReference>
<dbReference type="InterPro" id="IPR010998">
    <property type="entry name" value="Integrase_recombinase_N"/>
</dbReference>
<dbReference type="InterPro" id="IPR013762">
    <property type="entry name" value="Integrase-like_cat_sf"/>
</dbReference>
<dbReference type="EMBL" id="SZQL01000021">
    <property type="protein sequence ID" value="TKK65414.1"/>
    <property type="molecule type" value="Genomic_DNA"/>
</dbReference>
<feature type="domain" description="Core-binding (CB)" evidence="7">
    <location>
        <begin position="102"/>
        <end position="186"/>
    </location>
</feature>
<name>A0A4U3KV35_9BACT</name>
<dbReference type="PANTHER" id="PTHR30349:SF64">
    <property type="entry name" value="PROPHAGE INTEGRASE INTD-RELATED"/>
    <property type="match status" value="1"/>
</dbReference>
<dbReference type="Proteomes" id="UP000305848">
    <property type="component" value="Unassembled WGS sequence"/>
</dbReference>
<dbReference type="SUPFAM" id="SSF56349">
    <property type="entry name" value="DNA breaking-rejoining enzymes"/>
    <property type="match status" value="1"/>
</dbReference>
<sequence length="404" mass="47392">MSSLSIVYRKDKINKKGEAPIHFRIIKDRKISYIASGIMLPVEHWDEEKHKIKSKHTNSQRLNSFLSNKFAELQDNVFEHETVSKSLTSRMLKEKTFGKKPVDFFDLANEVLQYYASENKIGTHDKCQSILKKFEVYTKGRNITFQEITVDFLYKYENYLRSELGNKTNTIHKDLKFIRRVFNEAYKRDLIEHQVNPFLRYKLKQEKTSREYLTEDELKTIENLIVRPFMPAKLDLHRDMFVFSSYAGGLRVSDILQLKWQNYDGSHIHFCMKKTKEQLSIKLPDRAIAILNKYKPKKENKEAHIFPMLPDDLDDNNPRELDQAISSATAYINKNLKILAEFCKVNKPLSFHISRHTFATRALYKGMSIDKVSKLMGHSAIRVTQIYAKIVSSELDKAMDIFND</sequence>
<comment type="similarity">
    <text evidence="1">Belongs to the 'phage' integrase family.</text>
</comment>
<evidence type="ECO:0000256" key="1">
    <source>
        <dbReference type="ARBA" id="ARBA00008857"/>
    </source>
</evidence>
<dbReference type="Pfam" id="PF17293">
    <property type="entry name" value="Arm-DNA-bind_5"/>
    <property type="match status" value="1"/>
</dbReference>
<dbReference type="GO" id="GO:0015074">
    <property type="term" value="P:DNA integration"/>
    <property type="evidence" value="ECO:0007669"/>
    <property type="project" value="UniProtKB-KW"/>
</dbReference>
<dbReference type="InterPro" id="IPR011010">
    <property type="entry name" value="DNA_brk_join_enz"/>
</dbReference>
<evidence type="ECO:0000259" key="6">
    <source>
        <dbReference type="PROSITE" id="PS51898"/>
    </source>
</evidence>
<dbReference type="GO" id="GO:0006310">
    <property type="term" value="P:DNA recombination"/>
    <property type="evidence" value="ECO:0007669"/>
    <property type="project" value="UniProtKB-KW"/>
</dbReference>
<keyword evidence="9" id="KW-1185">Reference proteome</keyword>
<dbReference type="OrthoDB" id="1094492at2"/>
<dbReference type="CDD" id="cd01185">
    <property type="entry name" value="INTN1_C_like"/>
    <property type="match status" value="1"/>
</dbReference>
<accession>A0A4U3KV35</accession>
<dbReference type="InterPro" id="IPR044068">
    <property type="entry name" value="CB"/>
</dbReference>
<dbReference type="InterPro" id="IPR035386">
    <property type="entry name" value="Arm-DNA-bind_5"/>
</dbReference>
<dbReference type="RefSeq" id="WP_137263612.1">
    <property type="nucleotide sequence ID" value="NZ_SZQL01000021.1"/>
</dbReference>
<dbReference type="PROSITE" id="PS51898">
    <property type="entry name" value="TYR_RECOMBINASE"/>
    <property type="match status" value="1"/>
</dbReference>
<reference evidence="8 9" key="1">
    <citation type="submission" date="2019-05" db="EMBL/GenBank/DDBJ databases">
        <title>Panacibacter sp. strain 17mud1-8 Genome sequencing and assembly.</title>
        <authorList>
            <person name="Chhetri G."/>
        </authorList>
    </citation>
    <scope>NUCLEOTIDE SEQUENCE [LARGE SCALE GENOMIC DNA]</scope>
    <source>
        <strain evidence="8 9">17mud1-8</strain>
    </source>
</reference>
<protein>
    <submittedName>
        <fullName evidence="8">Site-specific integrase</fullName>
    </submittedName>
</protein>
<dbReference type="Gene3D" id="1.10.150.130">
    <property type="match status" value="1"/>
</dbReference>
<evidence type="ECO:0000256" key="4">
    <source>
        <dbReference type="ARBA" id="ARBA00023172"/>
    </source>
</evidence>
<dbReference type="Gene3D" id="1.10.443.10">
    <property type="entry name" value="Intergrase catalytic core"/>
    <property type="match status" value="1"/>
</dbReference>
<dbReference type="Pfam" id="PF00589">
    <property type="entry name" value="Phage_integrase"/>
    <property type="match status" value="1"/>
</dbReference>
<comment type="caution">
    <text evidence="8">The sequence shown here is derived from an EMBL/GenBank/DDBJ whole genome shotgun (WGS) entry which is preliminary data.</text>
</comment>
<evidence type="ECO:0000256" key="5">
    <source>
        <dbReference type="PROSITE-ProRule" id="PRU01248"/>
    </source>
</evidence>
<organism evidence="8 9">
    <name type="scientific">Ilyomonas limi</name>
    <dbReference type="NCBI Taxonomy" id="2575867"/>
    <lineage>
        <taxon>Bacteria</taxon>
        <taxon>Pseudomonadati</taxon>
        <taxon>Bacteroidota</taxon>
        <taxon>Chitinophagia</taxon>
        <taxon>Chitinophagales</taxon>
        <taxon>Chitinophagaceae</taxon>
        <taxon>Ilyomonas</taxon>
    </lineage>
</organism>
<evidence type="ECO:0000259" key="7">
    <source>
        <dbReference type="PROSITE" id="PS51900"/>
    </source>
</evidence>
<gene>
    <name evidence="8" type="ORF">FC093_20095</name>
</gene>
<evidence type="ECO:0000256" key="3">
    <source>
        <dbReference type="ARBA" id="ARBA00023125"/>
    </source>
</evidence>
<evidence type="ECO:0000313" key="9">
    <source>
        <dbReference type="Proteomes" id="UP000305848"/>
    </source>
</evidence>
<evidence type="ECO:0000256" key="2">
    <source>
        <dbReference type="ARBA" id="ARBA00022908"/>
    </source>
</evidence>
<keyword evidence="2" id="KW-0229">DNA integration</keyword>
<keyword evidence="4" id="KW-0233">DNA recombination</keyword>
<dbReference type="InterPro" id="IPR050090">
    <property type="entry name" value="Tyrosine_recombinase_XerCD"/>
</dbReference>
<dbReference type="PANTHER" id="PTHR30349">
    <property type="entry name" value="PHAGE INTEGRASE-RELATED"/>
    <property type="match status" value="1"/>
</dbReference>